<organism evidence="1 2">
    <name type="scientific">Pneumocystis wakefieldiae</name>
    <dbReference type="NCBI Taxonomy" id="38082"/>
    <lineage>
        <taxon>Eukaryota</taxon>
        <taxon>Fungi</taxon>
        <taxon>Dikarya</taxon>
        <taxon>Ascomycota</taxon>
        <taxon>Taphrinomycotina</taxon>
        <taxon>Pneumocystomycetes</taxon>
        <taxon>Pneumocystaceae</taxon>
        <taxon>Pneumocystis</taxon>
    </lineage>
</organism>
<name>A0A899G533_9ASCO</name>
<accession>A0A899G533</accession>
<dbReference type="AlphaFoldDB" id="A0A899G533"/>
<dbReference type="EMBL" id="CP054543">
    <property type="protein sequence ID" value="QSL66428.1"/>
    <property type="molecule type" value="Genomic_DNA"/>
</dbReference>
<gene>
    <name evidence="1" type="ORF">MERGE_000808</name>
</gene>
<evidence type="ECO:0000313" key="1">
    <source>
        <dbReference type="EMBL" id="QSL66428.1"/>
    </source>
</evidence>
<protein>
    <submittedName>
        <fullName evidence="1">Uncharacterized protein</fullName>
    </submittedName>
</protein>
<dbReference type="GO" id="GO:0005096">
    <property type="term" value="F:GTPase activator activity"/>
    <property type="evidence" value="ECO:0007669"/>
    <property type="project" value="InterPro"/>
</dbReference>
<proteinExistence type="predicted"/>
<reference evidence="1" key="1">
    <citation type="submission" date="2020-06" db="EMBL/GenBank/DDBJ databases">
        <title>Genomes of multiple members of Pneumocystis genus reveal paths to human pathogen Pneumocystis jirovecii.</title>
        <authorList>
            <person name="Cisse O.H."/>
            <person name="Ma L."/>
            <person name="Dekker J."/>
            <person name="Khil P."/>
            <person name="Jo J."/>
            <person name="Brenchley J."/>
            <person name="Blair R."/>
            <person name="Pahar B."/>
            <person name="Chabe M."/>
            <person name="Van Rompay K.A."/>
            <person name="Keesler R."/>
            <person name="Sukura A."/>
            <person name="Hirsch V."/>
            <person name="Kutty G."/>
            <person name="Liu Y."/>
            <person name="Peng L."/>
            <person name="Chen J."/>
            <person name="Song J."/>
            <person name="Weissenbacher-Lang C."/>
            <person name="Xu J."/>
            <person name="Upham N.S."/>
            <person name="Stajich J.E."/>
            <person name="Cuomo C.A."/>
            <person name="Cushion M.T."/>
            <person name="Kovacs J.A."/>
        </authorList>
    </citation>
    <scope>NUCLEOTIDE SEQUENCE</scope>
    <source>
        <strain evidence="1">2A</strain>
    </source>
</reference>
<dbReference type="GO" id="GO:1902412">
    <property type="term" value="P:regulation of mitotic cytokinesis"/>
    <property type="evidence" value="ECO:0007669"/>
    <property type="project" value="InterPro"/>
</dbReference>
<evidence type="ECO:0000313" key="2">
    <source>
        <dbReference type="Proteomes" id="UP000663699"/>
    </source>
</evidence>
<dbReference type="Pfam" id="PF20162">
    <property type="entry name" value="Etd1"/>
    <property type="match status" value="1"/>
</dbReference>
<sequence>MGNNNDRCDNKWISLTNRSDPPWKSLSTVAYTSMAVIAATTGYVFVRPARKPVNVSKTVTHMPLEQGQNIVLDTAAEKPEKRLIEGSLKSISLTSLPTLSMEFHSVPSISLRKWSKKHALRHKEWESTLSKGYDVMHTSIWKPYFGPFKARKKIFSKSSKFMIRQLYPFKSRRPAVSLVPLQDVDSELSSSIFSMDSICDFSNDSMFFSDPEFVSYKYSASPSIKPLFLMKDIPLNVYSVHESEKKLFNKDIYPGKKCNVRVDQIFDVINPLSKLMLDDREIYELQKSSNKQLFSTTTGFSDENFLDKIELLNNKAIKNIDNASNDILWDNFNEVEYTDQKKNYESSTPTNIFLMDERVPNFYSQYNEFQWNDEYTRKESDETWDDDFDTELIVPIDIAERQDTIKSHLGSIRKFASLIEDLKDLRRIAQKEGDKDEIWPEVEAIIALGTLENDVPDMHEENLNNSIVNQKQSMLREVIMRALGKQFPTGERIGLDPDNLPGFVNYASSLKERCQGIIYPIHHTLSNINPQNPLKKVEELLRNIANLES</sequence>
<dbReference type="Proteomes" id="UP000663699">
    <property type="component" value="Chromosome 12"/>
</dbReference>
<keyword evidence="2" id="KW-1185">Reference proteome</keyword>
<dbReference type="InterPro" id="IPR045342">
    <property type="entry name" value="Etd1"/>
</dbReference>
<dbReference type="OrthoDB" id="5346713at2759"/>